<organism evidence="3 4">
    <name type="scientific">Sinisalibacter aestuarii</name>
    <dbReference type="NCBI Taxonomy" id="2949426"/>
    <lineage>
        <taxon>Bacteria</taxon>
        <taxon>Pseudomonadati</taxon>
        <taxon>Pseudomonadota</taxon>
        <taxon>Alphaproteobacteria</taxon>
        <taxon>Rhodobacterales</taxon>
        <taxon>Roseobacteraceae</taxon>
        <taxon>Sinisalibacter</taxon>
    </lineage>
</organism>
<proteinExistence type="predicted"/>
<dbReference type="Pfam" id="PF09917">
    <property type="entry name" value="DUF2147"/>
    <property type="match status" value="1"/>
</dbReference>
<feature type="chain" id="PRO_5046502286" description="DUF2147 domain-containing protein" evidence="1">
    <location>
        <begin position="20"/>
        <end position="128"/>
    </location>
</feature>
<reference evidence="3" key="1">
    <citation type="journal article" date="2023" name="Int. J. Syst. Evol. Microbiol.">
        <title>Sinisalibacter aestuarii sp. nov., isolated from estuarine sediment of the Arakawa River.</title>
        <authorList>
            <person name="Arafat S.T."/>
            <person name="Hirano S."/>
            <person name="Sato A."/>
            <person name="Takeuchi K."/>
            <person name="Yasuda T."/>
            <person name="Terahara T."/>
            <person name="Hamada M."/>
            <person name="Kobayashi T."/>
        </authorList>
    </citation>
    <scope>NUCLEOTIDE SEQUENCE</scope>
    <source>
        <strain evidence="3">B-399</strain>
    </source>
</reference>
<feature type="signal peptide" evidence="1">
    <location>
        <begin position="1"/>
        <end position="19"/>
    </location>
</feature>
<sequence>MKKTLLAAALALAPGLALADPVHGMWKTEVDDGSYAYVEMAACSGGKTCGWIRRTFDDTGEYDSENIGKALVINMENTGDGQYRGSVWRPANDKIYIGKMELAGNTLSLSGCVAGGLLCKAQTWTRLQ</sequence>
<evidence type="ECO:0000256" key="1">
    <source>
        <dbReference type="SAM" id="SignalP"/>
    </source>
</evidence>
<gene>
    <name evidence="3" type="ORF">STA1M1_33070</name>
</gene>
<dbReference type="Proteomes" id="UP001144205">
    <property type="component" value="Unassembled WGS sequence"/>
</dbReference>
<name>A0ABQ5LWU6_9RHOB</name>
<dbReference type="RefSeq" id="WP_281843464.1">
    <property type="nucleotide sequence ID" value="NZ_BROH01000012.1"/>
</dbReference>
<dbReference type="InterPro" id="IPR019223">
    <property type="entry name" value="DUF2147"/>
</dbReference>
<dbReference type="EMBL" id="BROH01000012">
    <property type="protein sequence ID" value="GKY89438.1"/>
    <property type="molecule type" value="Genomic_DNA"/>
</dbReference>
<keyword evidence="1" id="KW-0732">Signal</keyword>
<dbReference type="PANTHER" id="PTHR36919:SF3">
    <property type="entry name" value="BLL5882 PROTEIN"/>
    <property type="match status" value="1"/>
</dbReference>
<evidence type="ECO:0000259" key="2">
    <source>
        <dbReference type="Pfam" id="PF09917"/>
    </source>
</evidence>
<evidence type="ECO:0000313" key="3">
    <source>
        <dbReference type="EMBL" id="GKY89438.1"/>
    </source>
</evidence>
<comment type="caution">
    <text evidence="3">The sequence shown here is derived from an EMBL/GenBank/DDBJ whole genome shotgun (WGS) entry which is preliminary data.</text>
</comment>
<evidence type="ECO:0000313" key="4">
    <source>
        <dbReference type="Proteomes" id="UP001144205"/>
    </source>
</evidence>
<accession>A0ABQ5LWU6</accession>
<dbReference type="PANTHER" id="PTHR36919">
    <property type="entry name" value="BLR1215 PROTEIN"/>
    <property type="match status" value="1"/>
</dbReference>
<feature type="domain" description="DUF2147" evidence="2">
    <location>
        <begin position="24"/>
        <end position="126"/>
    </location>
</feature>
<dbReference type="Gene3D" id="2.40.128.520">
    <property type="match status" value="1"/>
</dbReference>
<keyword evidence="4" id="KW-1185">Reference proteome</keyword>
<protein>
    <recommendedName>
        <fullName evidence="2">DUF2147 domain-containing protein</fullName>
    </recommendedName>
</protein>